<evidence type="ECO:0000313" key="2">
    <source>
        <dbReference type="Proteomes" id="UP000185812"/>
    </source>
</evidence>
<dbReference type="STRING" id="633813.SAMN04488087_2682"/>
<evidence type="ECO:0000313" key="1">
    <source>
        <dbReference type="EMBL" id="SHL08555.1"/>
    </source>
</evidence>
<dbReference type="EMBL" id="FRAU01000012">
    <property type="protein sequence ID" value="SHL08555.1"/>
    <property type="molecule type" value="Genomic_DNA"/>
</dbReference>
<proteinExistence type="predicted"/>
<gene>
    <name evidence="1" type="ORF">SAMN04488087_2682</name>
</gene>
<reference evidence="2" key="1">
    <citation type="submission" date="2016-11" db="EMBL/GenBank/DDBJ databases">
        <authorList>
            <person name="Varghese N."/>
            <person name="Submissions S."/>
        </authorList>
    </citation>
    <scope>NUCLEOTIDE SEQUENCE [LARGE SCALE GENOMIC DNA]</scope>
    <source>
        <strain evidence="2">DSM 22212</strain>
    </source>
</reference>
<accession>A0A1M6XRX2</accession>
<protein>
    <submittedName>
        <fullName evidence="1">Uncharacterized protein</fullName>
    </submittedName>
</protein>
<organism evidence="1 2">
    <name type="scientific">Rhodothermus profundi</name>
    <dbReference type="NCBI Taxonomy" id="633813"/>
    <lineage>
        <taxon>Bacteria</taxon>
        <taxon>Pseudomonadati</taxon>
        <taxon>Rhodothermota</taxon>
        <taxon>Rhodothermia</taxon>
        <taxon>Rhodothermales</taxon>
        <taxon>Rhodothermaceae</taxon>
        <taxon>Rhodothermus</taxon>
    </lineage>
</organism>
<keyword evidence="2" id="KW-1185">Reference proteome</keyword>
<name>A0A1M6XRX2_9BACT</name>
<dbReference type="Proteomes" id="UP000185812">
    <property type="component" value="Unassembled WGS sequence"/>
</dbReference>
<sequence>MRRWKDRLATLFLVVAIGLSLLPWVYQPEEAKGDPYVCEKQLGSRDRVPTCFDMPCETRLCCLDICEQQ</sequence>
<dbReference type="AlphaFoldDB" id="A0A1M6XRX2"/>